<organism evidence="2 3">
    <name type="scientific">Actinomadura yumaensis</name>
    <dbReference type="NCBI Taxonomy" id="111807"/>
    <lineage>
        <taxon>Bacteria</taxon>
        <taxon>Bacillati</taxon>
        <taxon>Actinomycetota</taxon>
        <taxon>Actinomycetes</taxon>
        <taxon>Streptosporangiales</taxon>
        <taxon>Thermomonosporaceae</taxon>
        <taxon>Actinomadura</taxon>
    </lineage>
</organism>
<protein>
    <submittedName>
        <fullName evidence="2">Solute carrier organic anion transporter</fullName>
    </submittedName>
</protein>
<evidence type="ECO:0000313" key="3">
    <source>
        <dbReference type="Proteomes" id="UP001596380"/>
    </source>
</evidence>
<gene>
    <name evidence="2" type="ORF">ACFQKB_28375</name>
</gene>
<evidence type="ECO:0000256" key="1">
    <source>
        <dbReference type="SAM" id="Phobius"/>
    </source>
</evidence>
<name>A0ABW2CSN7_9ACTN</name>
<keyword evidence="1" id="KW-1133">Transmembrane helix</keyword>
<accession>A0ABW2CSN7</accession>
<comment type="caution">
    <text evidence="2">The sequence shown here is derived from an EMBL/GenBank/DDBJ whole genome shotgun (WGS) entry which is preliminary data.</text>
</comment>
<evidence type="ECO:0000313" key="2">
    <source>
        <dbReference type="EMBL" id="MFC6883704.1"/>
    </source>
</evidence>
<keyword evidence="1" id="KW-0472">Membrane</keyword>
<reference evidence="3" key="1">
    <citation type="journal article" date="2019" name="Int. J. Syst. Evol. Microbiol.">
        <title>The Global Catalogue of Microorganisms (GCM) 10K type strain sequencing project: providing services to taxonomists for standard genome sequencing and annotation.</title>
        <authorList>
            <consortium name="The Broad Institute Genomics Platform"/>
            <consortium name="The Broad Institute Genome Sequencing Center for Infectious Disease"/>
            <person name="Wu L."/>
            <person name="Ma J."/>
        </authorList>
    </citation>
    <scope>NUCLEOTIDE SEQUENCE [LARGE SCALE GENOMIC DNA]</scope>
    <source>
        <strain evidence="3">JCM 3369</strain>
    </source>
</reference>
<feature type="transmembrane region" description="Helical" evidence="1">
    <location>
        <begin position="76"/>
        <end position="97"/>
    </location>
</feature>
<keyword evidence="1" id="KW-0812">Transmembrane</keyword>
<dbReference type="RefSeq" id="WP_160826726.1">
    <property type="nucleotide sequence ID" value="NZ_JBHSXS010000021.1"/>
</dbReference>
<feature type="transmembrane region" description="Helical" evidence="1">
    <location>
        <begin position="32"/>
        <end position="51"/>
    </location>
</feature>
<dbReference type="Proteomes" id="UP001596380">
    <property type="component" value="Unassembled WGS sequence"/>
</dbReference>
<feature type="transmembrane region" description="Helical" evidence="1">
    <location>
        <begin position="7"/>
        <end position="26"/>
    </location>
</feature>
<dbReference type="EMBL" id="JBHSXS010000021">
    <property type="protein sequence ID" value="MFC6883704.1"/>
    <property type="molecule type" value="Genomic_DNA"/>
</dbReference>
<feature type="transmembrane region" description="Helical" evidence="1">
    <location>
        <begin position="103"/>
        <end position="123"/>
    </location>
</feature>
<sequence length="127" mass="13264">MSTMNERWAVPAVSVGIGVVMCLAVGLNGTWWLGFLLLGIMVVYAAVLLLFRGAEPVALLGGEGEDERRRSLQTRAGYFSANVVAVFVVAGFVVDLARGGDGMPWAAIAAVGGFSFMGGLAVLSRRG</sequence>
<keyword evidence="3" id="KW-1185">Reference proteome</keyword>
<proteinExistence type="predicted"/>